<proteinExistence type="predicted"/>
<dbReference type="SMART" id="SM00315">
    <property type="entry name" value="RGS"/>
    <property type="match status" value="1"/>
</dbReference>
<name>A0AAD1SUD6_PELCU</name>
<evidence type="ECO:0000259" key="2">
    <source>
        <dbReference type="PROSITE" id="PS50132"/>
    </source>
</evidence>
<gene>
    <name evidence="3" type="ORF">PECUL_23A055409</name>
</gene>
<dbReference type="PANTHER" id="PTHR10845">
    <property type="entry name" value="REGULATOR OF G PROTEIN SIGNALING"/>
    <property type="match status" value="1"/>
</dbReference>
<dbReference type="Proteomes" id="UP001295444">
    <property type="component" value="Chromosome 08"/>
</dbReference>
<dbReference type="PRINTS" id="PR01301">
    <property type="entry name" value="RGSPROTEIN"/>
</dbReference>
<dbReference type="SUPFAM" id="SSF48097">
    <property type="entry name" value="Regulator of G-protein signaling, RGS"/>
    <property type="match status" value="1"/>
</dbReference>
<dbReference type="Gene3D" id="1.10.167.10">
    <property type="entry name" value="Regulator of G-protein Signalling 4, domain 2"/>
    <property type="match status" value="1"/>
</dbReference>
<keyword evidence="4" id="KW-1185">Reference proteome</keyword>
<dbReference type="Pfam" id="PF00615">
    <property type="entry name" value="RGS"/>
    <property type="match status" value="1"/>
</dbReference>
<evidence type="ECO:0000256" key="1">
    <source>
        <dbReference type="ARBA" id="ARBA00053238"/>
    </source>
</evidence>
<reference evidence="3" key="1">
    <citation type="submission" date="2022-03" db="EMBL/GenBank/DDBJ databases">
        <authorList>
            <person name="Alioto T."/>
            <person name="Alioto T."/>
            <person name="Gomez Garrido J."/>
        </authorList>
    </citation>
    <scope>NUCLEOTIDE SEQUENCE</scope>
</reference>
<comment type="function">
    <text evidence="1">Regulates G protein-coupled receptor signaling cascades, including signaling downstream of the N-formylpeptide chemoattractant receptors and leukotriene receptors. Inhibits B cell chemotaxis. Inhibits signal transduction by increasing the GTPase activity of G protein alpha subunits, thereby driving them into their inactive GDP-bound form.</text>
</comment>
<dbReference type="FunFam" id="1.10.167.10:FF:000001">
    <property type="entry name" value="Putative regulator of g-protein signaling 12"/>
    <property type="match status" value="1"/>
</dbReference>
<dbReference type="PANTHER" id="PTHR10845:SF275">
    <property type="entry name" value="REGULATOR OF G-PROTEIN SIGNALING 16 ISOFORM X1"/>
    <property type="match status" value="1"/>
</dbReference>
<dbReference type="InterPro" id="IPR016137">
    <property type="entry name" value="RGS"/>
</dbReference>
<dbReference type="EMBL" id="OW240919">
    <property type="protein sequence ID" value="CAH2311375.1"/>
    <property type="molecule type" value="Genomic_DNA"/>
</dbReference>
<dbReference type="InterPro" id="IPR036305">
    <property type="entry name" value="RGS_sf"/>
</dbReference>
<sequence>MCREPADTNCSCPEWAKDLQLSIGTLIHKLEAGHNLLATSLYRKKANTRSSKKEAMRITDSFSQLLSSKDGLLAFSKFLKTEFSEENLEFWMACEEYRKIHLDNKLRTRAQTIYQEFLQSGAPREVNIDHHTREFTLQQMAIASKNCFDAAQEHTRVLMEKDSYPRFIKSPLYKELLHKPSVRKLKLSFR</sequence>
<organism evidence="3 4">
    <name type="scientific">Pelobates cultripes</name>
    <name type="common">Western spadefoot toad</name>
    <dbReference type="NCBI Taxonomy" id="61616"/>
    <lineage>
        <taxon>Eukaryota</taxon>
        <taxon>Metazoa</taxon>
        <taxon>Chordata</taxon>
        <taxon>Craniata</taxon>
        <taxon>Vertebrata</taxon>
        <taxon>Euteleostomi</taxon>
        <taxon>Amphibia</taxon>
        <taxon>Batrachia</taxon>
        <taxon>Anura</taxon>
        <taxon>Pelobatoidea</taxon>
        <taxon>Pelobatidae</taxon>
        <taxon>Pelobates</taxon>
    </lineage>
</organism>
<accession>A0AAD1SUD6</accession>
<evidence type="ECO:0000313" key="4">
    <source>
        <dbReference type="Proteomes" id="UP001295444"/>
    </source>
</evidence>
<evidence type="ECO:0000313" key="3">
    <source>
        <dbReference type="EMBL" id="CAH2311375.1"/>
    </source>
</evidence>
<feature type="domain" description="RGS" evidence="2">
    <location>
        <begin position="61"/>
        <end position="177"/>
    </location>
</feature>
<protein>
    <submittedName>
        <fullName evidence="3">Regulator of G- signaling 16</fullName>
    </submittedName>
</protein>
<dbReference type="AlphaFoldDB" id="A0AAD1SUD6"/>
<dbReference type="PROSITE" id="PS50132">
    <property type="entry name" value="RGS"/>
    <property type="match status" value="1"/>
</dbReference>
<dbReference type="InterPro" id="IPR044926">
    <property type="entry name" value="RGS_subdomain_2"/>
</dbReference>